<dbReference type="AlphaFoldDB" id="A0A1N7M9G5"/>
<evidence type="ECO:0000313" key="2">
    <source>
        <dbReference type="Proteomes" id="UP000186141"/>
    </source>
</evidence>
<organism evidence="1 2">
    <name type="scientific">Gemmobacter megaterium</name>
    <dbReference type="NCBI Taxonomy" id="1086013"/>
    <lineage>
        <taxon>Bacteria</taxon>
        <taxon>Pseudomonadati</taxon>
        <taxon>Pseudomonadota</taxon>
        <taxon>Alphaproteobacteria</taxon>
        <taxon>Rhodobacterales</taxon>
        <taxon>Paracoccaceae</taxon>
        <taxon>Gemmobacter</taxon>
    </lineage>
</organism>
<protein>
    <recommendedName>
        <fullName evidence="3">Lipoprotein</fullName>
    </recommendedName>
</protein>
<name>A0A1N7M9G5_9RHOB</name>
<dbReference type="OrthoDB" id="7875456at2"/>
<sequence length="131" mass="14642">MRARHTLLVLGLLAACGTPQEQCIRMGARDLHVMDRLIAESRATLQRGYAIEETEVDNWVWVVCGPPPMVNGQVAGPPRRCFENVPRIERRPKAVNLVEERAKLASMEAKRRQLAQEAAPVIAACKAKYPE</sequence>
<gene>
    <name evidence="1" type="ORF">SAMN05421774_102523</name>
</gene>
<dbReference type="PROSITE" id="PS51257">
    <property type="entry name" value="PROKAR_LIPOPROTEIN"/>
    <property type="match status" value="1"/>
</dbReference>
<accession>A0A1N7M9G5</accession>
<dbReference type="Proteomes" id="UP000186141">
    <property type="component" value="Unassembled WGS sequence"/>
</dbReference>
<evidence type="ECO:0008006" key="3">
    <source>
        <dbReference type="Google" id="ProtNLM"/>
    </source>
</evidence>
<evidence type="ECO:0000313" key="1">
    <source>
        <dbReference type="EMBL" id="SIS82755.1"/>
    </source>
</evidence>
<keyword evidence="2" id="KW-1185">Reference proteome</keyword>
<dbReference type="STRING" id="1086013.SAMN05421774_102523"/>
<reference evidence="1 2" key="1">
    <citation type="submission" date="2017-01" db="EMBL/GenBank/DDBJ databases">
        <authorList>
            <person name="Mah S.A."/>
            <person name="Swanson W.J."/>
            <person name="Moy G.W."/>
            <person name="Vacquier V.D."/>
        </authorList>
    </citation>
    <scope>NUCLEOTIDE SEQUENCE [LARGE SCALE GENOMIC DNA]</scope>
    <source>
        <strain evidence="1 2">DSM 26375</strain>
    </source>
</reference>
<dbReference type="EMBL" id="FTOT01000002">
    <property type="protein sequence ID" value="SIS82755.1"/>
    <property type="molecule type" value="Genomic_DNA"/>
</dbReference>
<dbReference type="RefSeq" id="WP_076529695.1">
    <property type="nucleotide sequence ID" value="NZ_BMEH01000002.1"/>
</dbReference>
<proteinExistence type="predicted"/>